<feature type="transmembrane region" description="Helical" evidence="1">
    <location>
        <begin position="184"/>
        <end position="206"/>
    </location>
</feature>
<feature type="transmembrane region" description="Helical" evidence="1">
    <location>
        <begin position="99"/>
        <end position="121"/>
    </location>
</feature>
<reference evidence="2" key="1">
    <citation type="submission" date="2020-04" db="EMBL/GenBank/DDBJ databases">
        <authorList>
            <person name="Neveu A P."/>
        </authorList>
    </citation>
    <scope>NUCLEOTIDE SEQUENCE</scope>
    <source>
        <tissue evidence="2">Whole embryo</tissue>
    </source>
</reference>
<feature type="transmembrane region" description="Helical" evidence="1">
    <location>
        <begin position="141"/>
        <end position="163"/>
    </location>
</feature>
<name>A0A6F9DHT2_9ASCI</name>
<dbReference type="AlphaFoldDB" id="A0A6F9DHT2"/>
<accession>A0A6F9DHT2</accession>
<protein>
    <submittedName>
        <fullName evidence="2">Uncharacterized protein LOC100186669</fullName>
    </submittedName>
</protein>
<feature type="transmembrane region" description="Helical" evidence="1">
    <location>
        <begin position="212"/>
        <end position="232"/>
    </location>
</feature>
<keyword evidence="1" id="KW-0812">Transmembrane</keyword>
<feature type="transmembrane region" description="Helical" evidence="1">
    <location>
        <begin position="60"/>
        <end position="78"/>
    </location>
</feature>
<feature type="transmembrane region" description="Helical" evidence="1">
    <location>
        <begin position="20"/>
        <end position="48"/>
    </location>
</feature>
<keyword evidence="1" id="KW-1133">Transmembrane helix</keyword>
<evidence type="ECO:0000313" key="2">
    <source>
        <dbReference type="EMBL" id="CAB3263017.1"/>
    </source>
</evidence>
<evidence type="ECO:0000256" key="1">
    <source>
        <dbReference type="SAM" id="Phobius"/>
    </source>
</evidence>
<gene>
    <name evidence="2" type="primary">LOC100186669-001</name>
</gene>
<dbReference type="EMBL" id="LR787155">
    <property type="protein sequence ID" value="CAB3263017.1"/>
    <property type="molecule type" value="mRNA"/>
</dbReference>
<proteinExistence type="evidence at transcript level"/>
<organism evidence="2">
    <name type="scientific">Phallusia mammillata</name>
    <dbReference type="NCBI Taxonomy" id="59560"/>
    <lineage>
        <taxon>Eukaryota</taxon>
        <taxon>Metazoa</taxon>
        <taxon>Chordata</taxon>
        <taxon>Tunicata</taxon>
        <taxon>Ascidiacea</taxon>
        <taxon>Phlebobranchia</taxon>
        <taxon>Ascidiidae</taxon>
        <taxon>Phallusia</taxon>
    </lineage>
</organism>
<keyword evidence="1" id="KW-0472">Membrane</keyword>
<sequence>MLCYGIQHRKFSRSTGGFILYLLAFVAVASGLAFLICVLASVNIGFIASESDICNILTKFSVELLITSNSLVYLFLWTKQATLYQSPTLEHLQHRWIKVMSYTSVVLMVLGEQVAGMAFNVLNEFASSDFGCRYVDAFHKWPSFAASFVNAVGQALMLFLLLYPFHCANQRHGTKASVSIIKRTVVTTFICVLTDAFAGIANGIHVRSNNNITLSIYGCSVTANLMAVLFTYETWRCIIVSPFGGSKAWKCKTPMVSVSDNCKENSRSHDLNLIHLGP</sequence>